<sequence length="100" mass="10889">MARIGPYLQPCTTPHRGDLMIASTGIRYPFGAGDSHSVRDLAPDDIGYRPASHSHSSAPHSIFTQAGPTKPLANWTISAHLNRRFVSSVRSRPLELSLLV</sequence>
<keyword evidence="2" id="KW-1185">Reference proteome</keyword>
<evidence type="ECO:0000313" key="1">
    <source>
        <dbReference type="EMBL" id="CVK92674.1"/>
    </source>
</evidence>
<protein>
    <submittedName>
        <fullName evidence="1">Uncharacterized protein</fullName>
    </submittedName>
</protein>
<gene>
    <name evidence="1" type="ORF">FMAN_07561</name>
</gene>
<proteinExistence type="predicted"/>
<dbReference type="RefSeq" id="XP_041681787.1">
    <property type="nucleotide sequence ID" value="XM_041831200.1"/>
</dbReference>
<reference evidence="2" key="1">
    <citation type="journal article" date="2016" name="Genome Biol. Evol.">
        <title>Comparative 'omics' of the Fusarium fujikuroi species complex highlights differences in genetic potential and metabolite synthesis.</title>
        <authorList>
            <person name="Niehaus E.-M."/>
            <person name="Muensterkoetter M."/>
            <person name="Proctor R.H."/>
            <person name="Brown D.W."/>
            <person name="Sharon A."/>
            <person name="Idan Y."/>
            <person name="Oren-Young L."/>
            <person name="Sieber C.M."/>
            <person name="Novak O."/>
            <person name="Pencik A."/>
            <person name="Tarkowska D."/>
            <person name="Hromadova K."/>
            <person name="Freeman S."/>
            <person name="Maymon M."/>
            <person name="Elazar M."/>
            <person name="Youssef S.A."/>
            <person name="El-Shabrawy E.S.M."/>
            <person name="Shalaby A.B.A."/>
            <person name="Houterman P."/>
            <person name="Brock N.L."/>
            <person name="Burkhardt I."/>
            <person name="Tsavkelova E.A."/>
            <person name="Dickschat J.S."/>
            <person name="Galuszka P."/>
            <person name="Gueldener U."/>
            <person name="Tudzynski B."/>
        </authorList>
    </citation>
    <scope>NUCLEOTIDE SEQUENCE [LARGE SCALE GENOMIC DNA]</scope>
    <source>
        <strain evidence="2">MRC7560</strain>
    </source>
</reference>
<name>A0A1L7T200_FUSMA</name>
<dbReference type="EMBL" id="FCQH01000005">
    <property type="protein sequence ID" value="CVK92674.1"/>
    <property type="molecule type" value="Genomic_DNA"/>
</dbReference>
<comment type="caution">
    <text evidence="1">The sequence shown here is derived from an EMBL/GenBank/DDBJ whole genome shotgun (WGS) entry which is preliminary data.</text>
</comment>
<dbReference type="AlphaFoldDB" id="A0A1L7T200"/>
<dbReference type="GeneID" id="65086822"/>
<organism evidence="1 2">
    <name type="scientific">Fusarium mangiferae</name>
    <name type="common">Mango malformation disease fungus</name>
    <dbReference type="NCBI Taxonomy" id="192010"/>
    <lineage>
        <taxon>Eukaryota</taxon>
        <taxon>Fungi</taxon>
        <taxon>Dikarya</taxon>
        <taxon>Ascomycota</taxon>
        <taxon>Pezizomycotina</taxon>
        <taxon>Sordariomycetes</taxon>
        <taxon>Hypocreomycetidae</taxon>
        <taxon>Hypocreales</taxon>
        <taxon>Nectriaceae</taxon>
        <taxon>Fusarium</taxon>
        <taxon>Fusarium fujikuroi species complex</taxon>
    </lineage>
</organism>
<accession>A0A1L7T200</accession>
<evidence type="ECO:0000313" key="2">
    <source>
        <dbReference type="Proteomes" id="UP000184255"/>
    </source>
</evidence>
<dbReference type="Proteomes" id="UP000184255">
    <property type="component" value="Unassembled WGS sequence"/>
</dbReference>
<dbReference type="VEuPathDB" id="FungiDB:FMAN_07561"/>